<evidence type="ECO:0000313" key="2">
    <source>
        <dbReference type="Proteomes" id="UP001060414"/>
    </source>
</evidence>
<dbReference type="Proteomes" id="UP001060414">
    <property type="component" value="Chromosome"/>
</dbReference>
<dbReference type="RefSeq" id="WP_260748716.1">
    <property type="nucleotide sequence ID" value="NZ_CP092109.1"/>
</dbReference>
<gene>
    <name evidence="1" type="ORF">L9S41_02890</name>
</gene>
<accession>A0ABY5ZRQ0</accession>
<evidence type="ECO:0000313" key="1">
    <source>
        <dbReference type="EMBL" id="UWZ80359.1"/>
    </source>
</evidence>
<sequence>MMELSLRPSPFIEPVDTLLRELSWVGFFEYDLCGSQVDTLIANAEECLPGRPESTH</sequence>
<keyword evidence="2" id="KW-1185">Reference proteome</keyword>
<proteinExistence type="predicted"/>
<organism evidence="1 2">
    <name type="scientific">Geoalkalibacter halelectricus</name>
    <dbReference type="NCBI Taxonomy" id="2847045"/>
    <lineage>
        <taxon>Bacteria</taxon>
        <taxon>Pseudomonadati</taxon>
        <taxon>Thermodesulfobacteriota</taxon>
        <taxon>Desulfuromonadia</taxon>
        <taxon>Desulfuromonadales</taxon>
        <taxon>Geoalkalibacteraceae</taxon>
        <taxon>Geoalkalibacter</taxon>
    </lineage>
</organism>
<name>A0ABY5ZRQ0_9BACT</name>
<dbReference type="EMBL" id="CP092109">
    <property type="protein sequence ID" value="UWZ80359.1"/>
    <property type="molecule type" value="Genomic_DNA"/>
</dbReference>
<reference evidence="1" key="1">
    <citation type="journal article" date="2022" name="Environ. Microbiol.">
        <title>Geoalkalibacter halelectricus SAP #1 sp. nov. possessing extracellular electron transfer and mineral#reducing capabilities from a haloalkaline environment.</title>
        <authorList>
            <person name="Yadav S."/>
            <person name="Singh R."/>
            <person name="Sundharam S.S."/>
            <person name="Chaudhary S."/>
            <person name="Krishnamurthi S."/>
            <person name="Patil S.A."/>
        </authorList>
    </citation>
    <scope>NUCLEOTIDE SEQUENCE</scope>
    <source>
        <strain evidence="1">SAP-1</strain>
    </source>
</reference>
<protein>
    <submittedName>
        <fullName evidence="1">Uncharacterized protein</fullName>
    </submittedName>
</protein>